<protein>
    <submittedName>
        <fullName evidence="2">Uncharacterized protein</fullName>
    </submittedName>
</protein>
<comment type="caution">
    <text evidence="2">The sequence shown here is derived from an EMBL/GenBank/DDBJ whole genome shotgun (WGS) entry which is preliminary data.</text>
</comment>
<gene>
    <name evidence="2" type="ORF">G6F50_018480</name>
</gene>
<dbReference type="AlphaFoldDB" id="A0A9P6XM33"/>
<evidence type="ECO:0000313" key="2">
    <source>
        <dbReference type="EMBL" id="KAG1525106.1"/>
    </source>
</evidence>
<keyword evidence="1" id="KW-0472">Membrane</keyword>
<evidence type="ECO:0000313" key="3">
    <source>
        <dbReference type="Proteomes" id="UP000740926"/>
    </source>
</evidence>
<organism evidence="2 3">
    <name type="scientific">Rhizopus delemar</name>
    <dbReference type="NCBI Taxonomy" id="936053"/>
    <lineage>
        <taxon>Eukaryota</taxon>
        <taxon>Fungi</taxon>
        <taxon>Fungi incertae sedis</taxon>
        <taxon>Mucoromycota</taxon>
        <taxon>Mucoromycotina</taxon>
        <taxon>Mucoromycetes</taxon>
        <taxon>Mucorales</taxon>
        <taxon>Mucorineae</taxon>
        <taxon>Rhizopodaceae</taxon>
        <taxon>Rhizopus</taxon>
    </lineage>
</organism>
<feature type="transmembrane region" description="Helical" evidence="1">
    <location>
        <begin position="27"/>
        <end position="46"/>
    </location>
</feature>
<sequence length="92" mass="10247">MNPATLRAAGISQLTDIKATRTISPFLFWYVGIIIPPYKVFSSAIIGRMKFWSWSSVGSPGPGIIPTRMKVSNIILELLGRLLIVRYTPPQE</sequence>
<keyword evidence="1" id="KW-1133">Transmembrane helix</keyword>
<keyword evidence="1" id="KW-0812">Transmembrane</keyword>
<proteinExistence type="predicted"/>
<dbReference type="Proteomes" id="UP000740926">
    <property type="component" value="Unassembled WGS sequence"/>
</dbReference>
<name>A0A9P6XM33_9FUNG</name>
<reference evidence="2 3" key="1">
    <citation type="journal article" date="2020" name="Microb. Genom.">
        <title>Genetic diversity of clinical and environmental Mucorales isolates obtained from an investigation of mucormycosis cases among solid organ transplant recipients.</title>
        <authorList>
            <person name="Nguyen M.H."/>
            <person name="Kaul D."/>
            <person name="Muto C."/>
            <person name="Cheng S.J."/>
            <person name="Richter R.A."/>
            <person name="Bruno V.M."/>
            <person name="Liu G."/>
            <person name="Beyhan S."/>
            <person name="Sundermann A.J."/>
            <person name="Mounaud S."/>
            <person name="Pasculle A.W."/>
            <person name="Nierman W.C."/>
            <person name="Driscoll E."/>
            <person name="Cumbie R."/>
            <person name="Clancy C.J."/>
            <person name="Dupont C.L."/>
        </authorList>
    </citation>
    <scope>NUCLEOTIDE SEQUENCE [LARGE SCALE GENOMIC DNA]</scope>
    <source>
        <strain evidence="2 3">GL24</strain>
    </source>
</reference>
<evidence type="ECO:0000256" key="1">
    <source>
        <dbReference type="SAM" id="Phobius"/>
    </source>
</evidence>
<accession>A0A9P6XM33</accession>
<dbReference type="EMBL" id="JAANIU010018692">
    <property type="protein sequence ID" value="KAG1525106.1"/>
    <property type="molecule type" value="Genomic_DNA"/>
</dbReference>
<keyword evidence="3" id="KW-1185">Reference proteome</keyword>